<dbReference type="Proteomes" id="UP000287605">
    <property type="component" value="Unassembled WGS sequence"/>
</dbReference>
<gene>
    <name evidence="2" type="ORF">CBF29_06850</name>
</gene>
<reference evidence="2 3" key="1">
    <citation type="submission" date="2017-05" db="EMBL/GenBank/DDBJ databases">
        <title>Vagococcus spp. assemblies.</title>
        <authorList>
            <person name="Gulvik C.A."/>
        </authorList>
    </citation>
    <scope>NUCLEOTIDE SEQUENCE [LARGE SCALE GENOMIC DNA]</scope>
    <source>
        <strain evidence="2 3">CCUG 51432</strain>
    </source>
</reference>
<sequence>MARGDTFKKRDNSFLNDKMNFDVEPEEFIPVENELEDVDRSNEVVFELQNKIEDRSSSQEDPVTESDDTPINWSELPKKRDDKKEGKNDETSLDKKPSKKANALSFMSDTEAMVAKTFKIREDVVEAFDSLFEDSRGRKIKGVRGMMSKVATNALIKELVELGALDEDYLDKLESY</sequence>
<feature type="region of interest" description="Disordered" evidence="1">
    <location>
        <begin position="49"/>
        <end position="104"/>
    </location>
</feature>
<evidence type="ECO:0000313" key="3">
    <source>
        <dbReference type="Proteomes" id="UP000287605"/>
    </source>
</evidence>
<organism evidence="2 3">
    <name type="scientific">Vagococcus elongatus</name>
    <dbReference type="NCBI Taxonomy" id="180344"/>
    <lineage>
        <taxon>Bacteria</taxon>
        <taxon>Bacillati</taxon>
        <taxon>Bacillota</taxon>
        <taxon>Bacilli</taxon>
        <taxon>Lactobacillales</taxon>
        <taxon>Enterococcaceae</taxon>
        <taxon>Vagococcus</taxon>
    </lineage>
</organism>
<dbReference type="EMBL" id="NGKA01000008">
    <property type="protein sequence ID" value="RSU12314.1"/>
    <property type="molecule type" value="Genomic_DNA"/>
</dbReference>
<dbReference type="RefSeq" id="WP_126808812.1">
    <property type="nucleotide sequence ID" value="NZ_NGKA01000008.1"/>
</dbReference>
<comment type="caution">
    <text evidence="2">The sequence shown here is derived from an EMBL/GenBank/DDBJ whole genome shotgun (WGS) entry which is preliminary data.</text>
</comment>
<keyword evidence="3" id="KW-1185">Reference proteome</keyword>
<accession>A0A430AW77</accession>
<evidence type="ECO:0000256" key="1">
    <source>
        <dbReference type="SAM" id="MobiDB-lite"/>
    </source>
</evidence>
<feature type="region of interest" description="Disordered" evidence="1">
    <location>
        <begin position="1"/>
        <end position="21"/>
    </location>
</feature>
<evidence type="ECO:0000313" key="2">
    <source>
        <dbReference type="EMBL" id="RSU12314.1"/>
    </source>
</evidence>
<dbReference type="AlphaFoldDB" id="A0A430AW77"/>
<protein>
    <submittedName>
        <fullName evidence="2">Uncharacterized protein</fullName>
    </submittedName>
</protein>
<feature type="compositionally biased region" description="Basic and acidic residues" evidence="1">
    <location>
        <begin position="76"/>
        <end position="96"/>
    </location>
</feature>
<proteinExistence type="predicted"/>
<name>A0A430AW77_9ENTE</name>
<feature type="compositionally biased region" description="Basic and acidic residues" evidence="1">
    <location>
        <begin position="1"/>
        <end position="12"/>
    </location>
</feature>